<dbReference type="PATRIC" id="fig|817.53.peg.3937"/>
<dbReference type="AlphaFoldDB" id="A0A0I9UL67"/>
<evidence type="ECO:0000313" key="3">
    <source>
        <dbReference type="EMBL" id="MCZ2654185.1"/>
    </source>
</evidence>
<reference evidence="2" key="1">
    <citation type="book" date="2014" name="THE 24TH EUROPEAN CONGRESS OF CLINICAL MICROBIOLOGY AND INFECTIOUS DISEASES" publisher="ECCMID 2014" city="Barcelona, Spain">
        <title>Identification of resistance genes in three multidrug-resistant Bacteroides fragilis isolates by whole genome sequencing.</title>
        <editorList>
            <person name="Unknown"/>
            <person name="A."/>
        </editorList>
        <authorList>
            <person name="Sydenham T.V."/>
            <person name="Hasman H."/>
            <person name="Wang M."/>
            <person name="Soki J."/>
            <person name="Nagy E."/>
            <person name="Justesen U.S."/>
        </authorList>
    </citation>
    <scope>NUCLEOTIDE SEQUENCE</scope>
    <source>
        <strain evidence="2">DCMOUH0018B</strain>
    </source>
</reference>
<dbReference type="Proteomes" id="UP001075704">
    <property type="component" value="Unassembled WGS sequence"/>
</dbReference>
<feature type="transmembrane region" description="Helical" evidence="1">
    <location>
        <begin position="245"/>
        <end position="263"/>
    </location>
</feature>
<sequence>MKSFKVSRFWFTYFVIRLCYLFFTFFIYAKLTILGDTERFLNSGLTFSLKSLYSSTAFMDTIGGGVGYVLGGYNIISNLPFMLISFFVIKWAIDSLSFRRKINEVFLLFVLSLPNFCIWTSVCSKEIFGLLFSAVLGVLLIHFLSGNYKITKKDLFASYLCLLFKPQYYPFIVQALLLIYFLNKPNKSKIYRTRVGGIFLITNLFVLYLIKDIVNEYADIISMHFMSFDGASNRNEDIWLCNNDFFRKAPIGMFIAFFGPTLNEMLTKFTHFLAGIESLVIIGIFFWMSKNIFFRFLATWRINLLISFPYFIVITGICFLHYPFGIFNSGSAIRYRTNFIFLFILLFLYLYSYYGKNRIANK</sequence>
<reference evidence="3" key="3">
    <citation type="submission" date="2022-12" db="EMBL/GenBank/DDBJ databases">
        <title>Development of a Multilocus Sequence Typing Scheme for Bacteroides fragilis Based on Whole Genome Sequencing Data and Clinical Application.</title>
        <authorList>
            <person name="Nielsen F.D."/>
            <person name="Justesen U.S."/>
        </authorList>
    </citation>
    <scope>NUCLEOTIDE SEQUENCE</scope>
    <source>
        <strain evidence="3">BF_BC_ODE_DK_2015_2</strain>
    </source>
</reference>
<reference evidence="2" key="2">
    <citation type="submission" date="2014-07" db="EMBL/GenBank/DDBJ databases">
        <title>Genetics and epidemiology of antimicrobial resistance in B. fragilis group.</title>
        <authorList>
            <person name="Sydenham T.V."/>
            <person name="Hasman H."/>
            <person name="Kemp M."/>
            <person name="Justesen U.S."/>
        </authorList>
    </citation>
    <scope>NUCLEOTIDE SEQUENCE [LARGE SCALE GENOMIC DNA]</scope>
    <source>
        <strain evidence="2">DCMOUH0018B</strain>
    </source>
</reference>
<comment type="caution">
    <text evidence="2">The sequence shown here is derived from an EMBL/GenBank/DDBJ whole genome shotgun (WGS) entry which is preliminary data.</text>
</comment>
<organism evidence="2">
    <name type="scientific">Bacteroides fragilis</name>
    <dbReference type="NCBI Taxonomy" id="817"/>
    <lineage>
        <taxon>Bacteria</taxon>
        <taxon>Pseudomonadati</taxon>
        <taxon>Bacteroidota</taxon>
        <taxon>Bacteroidia</taxon>
        <taxon>Bacteroidales</taxon>
        <taxon>Bacteroidaceae</taxon>
        <taxon>Bacteroides</taxon>
    </lineage>
</organism>
<keyword evidence="1" id="KW-0812">Transmembrane</keyword>
<evidence type="ECO:0000313" key="2">
    <source>
        <dbReference type="EMBL" id="KFX73319.1"/>
    </source>
</evidence>
<feature type="transmembrane region" description="Helical" evidence="1">
    <location>
        <begin position="269"/>
        <end position="288"/>
    </location>
</feature>
<proteinExistence type="predicted"/>
<protein>
    <submittedName>
        <fullName evidence="2">Uncharacterized protein</fullName>
    </submittedName>
</protein>
<dbReference type="EMBL" id="JMZZ02000222">
    <property type="protein sequence ID" value="KFX73319.1"/>
    <property type="molecule type" value="Genomic_DNA"/>
</dbReference>
<feature type="transmembrane region" description="Helical" evidence="1">
    <location>
        <begin position="9"/>
        <end position="29"/>
    </location>
</feature>
<feature type="transmembrane region" description="Helical" evidence="1">
    <location>
        <begin position="127"/>
        <end position="144"/>
    </location>
</feature>
<gene>
    <name evidence="2" type="ORF">EE52_0219065</name>
    <name evidence="3" type="ORF">O1422_08405</name>
</gene>
<keyword evidence="1" id="KW-0472">Membrane</keyword>
<keyword evidence="1" id="KW-1133">Transmembrane helix</keyword>
<feature type="transmembrane region" description="Helical" evidence="1">
    <location>
        <begin position="105"/>
        <end position="121"/>
    </location>
</feature>
<feature type="transmembrane region" description="Helical" evidence="1">
    <location>
        <begin position="75"/>
        <end position="93"/>
    </location>
</feature>
<accession>A0A0I9UL67</accession>
<evidence type="ECO:0000256" key="1">
    <source>
        <dbReference type="SAM" id="Phobius"/>
    </source>
</evidence>
<name>A0A0I9UL67_BACFG</name>
<feature type="transmembrane region" description="Helical" evidence="1">
    <location>
        <begin position="300"/>
        <end position="323"/>
    </location>
</feature>
<dbReference type="RefSeq" id="WP_044301675.1">
    <property type="nucleotide sequence ID" value="NZ_CP036542.1"/>
</dbReference>
<feature type="transmembrane region" description="Helical" evidence="1">
    <location>
        <begin position="335"/>
        <end position="354"/>
    </location>
</feature>
<feature type="transmembrane region" description="Helical" evidence="1">
    <location>
        <begin position="193"/>
        <end position="210"/>
    </location>
</feature>
<dbReference type="EMBL" id="JAPUAC010000005">
    <property type="protein sequence ID" value="MCZ2654185.1"/>
    <property type="molecule type" value="Genomic_DNA"/>
</dbReference>
<feature type="transmembrane region" description="Helical" evidence="1">
    <location>
        <begin position="156"/>
        <end position="181"/>
    </location>
</feature>